<dbReference type="AlphaFoldDB" id="A0A7J5YFW3"/>
<reference evidence="2 3" key="1">
    <citation type="submission" date="2020-03" db="EMBL/GenBank/DDBJ databases">
        <title>Dissostichus mawsoni Genome sequencing and assembly.</title>
        <authorList>
            <person name="Park H."/>
        </authorList>
    </citation>
    <scope>NUCLEOTIDE SEQUENCE [LARGE SCALE GENOMIC DNA]</scope>
    <source>
        <strain evidence="2">DM0001</strain>
        <tissue evidence="2">Muscle</tissue>
    </source>
</reference>
<proteinExistence type="predicted"/>
<feature type="transmembrane region" description="Helical" evidence="1">
    <location>
        <begin position="355"/>
        <end position="374"/>
    </location>
</feature>
<comment type="caution">
    <text evidence="2">The sequence shown here is derived from an EMBL/GenBank/DDBJ whole genome shotgun (WGS) entry which is preliminary data.</text>
</comment>
<accession>A0A7J5YFW3</accession>
<keyword evidence="1" id="KW-0812">Transmembrane</keyword>
<keyword evidence="1" id="KW-0472">Membrane</keyword>
<dbReference type="Proteomes" id="UP000518266">
    <property type="component" value="Unassembled WGS sequence"/>
</dbReference>
<evidence type="ECO:0000313" key="2">
    <source>
        <dbReference type="EMBL" id="KAF3848352.1"/>
    </source>
</evidence>
<sequence>MSSSVSGVRAAHERVPRDLNLHQLLTVVTCRQSNRCFLSLNDILSAERHQPQRGGLLRETHIHRSAESTNLRGGGGFCSERLIYTDLQRQCSDIFSRVCWSSSQTLLVLVLLVLVLLVLVLLVLVLVLLVQVLLVLVLFIWCPGAPMVRVLVLVLVLAAAARALSGDGDGDSGVVCSSHLLLSGCSLSCQLGGGGGEDDEDEDEEALEKMSLHRCQQWVQLLQCLRPPPLVSPPLLNPVIQYRVTLLLRGGGSRSRTLDLKTVVKPRPPQVSLSLMDSQVLIRLQSPDSNDYLRDDNQLFQIQLWRGGRSTLQNLSSPSLLLVLDQYRVRGQLELLEPDPDPPADPAADPPRRPALIGGLLVLLLLPSGLLLLLKNRIFSYLWPNIPHPKHTLMHFCKSNKGLMLTLRPEEFSSLRLEKTGEAAPPPPPRAPPPLPPPLRRAVLWGGQWGGNEYVTMSSFMQSD</sequence>
<gene>
    <name evidence="2" type="ORF">F7725_014849</name>
</gene>
<name>A0A7J5YFW3_DISMA</name>
<keyword evidence="1" id="KW-1133">Transmembrane helix</keyword>
<protein>
    <submittedName>
        <fullName evidence="2">Uncharacterized protein</fullName>
    </submittedName>
</protein>
<feature type="transmembrane region" description="Helical" evidence="1">
    <location>
        <begin position="106"/>
        <end position="139"/>
    </location>
</feature>
<keyword evidence="3" id="KW-1185">Reference proteome</keyword>
<dbReference type="OrthoDB" id="8611929at2759"/>
<evidence type="ECO:0000313" key="3">
    <source>
        <dbReference type="Proteomes" id="UP000518266"/>
    </source>
</evidence>
<evidence type="ECO:0000256" key="1">
    <source>
        <dbReference type="SAM" id="Phobius"/>
    </source>
</evidence>
<organism evidence="2 3">
    <name type="scientific">Dissostichus mawsoni</name>
    <name type="common">Antarctic cod</name>
    <dbReference type="NCBI Taxonomy" id="36200"/>
    <lineage>
        <taxon>Eukaryota</taxon>
        <taxon>Metazoa</taxon>
        <taxon>Chordata</taxon>
        <taxon>Craniata</taxon>
        <taxon>Vertebrata</taxon>
        <taxon>Euteleostomi</taxon>
        <taxon>Actinopterygii</taxon>
        <taxon>Neopterygii</taxon>
        <taxon>Teleostei</taxon>
        <taxon>Neoteleostei</taxon>
        <taxon>Acanthomorphata</taxon>
        <taxon>Eupercaria</taxon>
        <taxon>Perciformes</taxon>
        <taxon>Notothenioidei</taxon>
        <taxon>Nototheniidae</taxon>
        <taxon>Dissostichus</taxon>
    </lineage>
</organism>
<dbReference type="EMBL" id="JAAKFY010000012">
    <property type="protein sequence ID" value="KAF3848352.1"/>
    <property type="molecule type" value="Genomic_DNA"/>
</dbReference>